<protein>
    <submittedName>
        <fullName evidence="2">Ca-activated chloride channel family protein</fullName>
    </submittedName>
</protein>
<dbReference type="Proteomes" id="UP000294547">
    <property type="component" value="Unassembled WGS sequence"/>
</dbReference>
<dbReference type="InterPro" id="IPR036465">
    <property type="entry name" value="vWFA_dom_sf"/>
</dbReference>
<keyword evidence="3" id="KW-1185">Reference proteome</keyword>
<evidence type="ECO:0000313" key="3">
    <source>
        <dbReference type="Proteomes" id="UP000294547"/>
    </source>
</evidence>
<evidence type="ECO:0000313" key="2">
    <source>
        <dbReference type="EMBL" id="TDP86227.1"/>
    </source>
</evidence>
<sequence>MIAIGDVALLRPAALLLLPALAAAGLLLRPRGGLGDWRRAIDAPLFSALTSLGAVSGDDGGGRRVDALLAALAIVAVALAGPAVRRPGTEAWRNLDGMVLAVDVSRSTTAGGGLAEGRFAAQALAAAAGARQTALVVYAGDAYLAESFTADSAALGQLIAALGPDIVPDGGSDPARALALAGERLAAAGIPAGDVVLIGDGGGIGDAAIAAAAKLAAAGHRVHAVTTPGTAPGGGPAPDGRAAATRLAAAGGGTTADAADPAPVAAVVGAAAASRLAASDFVPLGWFDLGRPLLVLAGLLLLVAAFRRRA</sequence>
<dbReference type="EMBL" id="SNXY01000006">
    <property type="protein sequence ID" value="TDP86227.1"/>
    <property type="molecule type" value="Genomic_DNA"/>
</dbReference>
<proteinExistence type="predicted"/>
<keyword evidence="1" id="KW-1133">Transmembrane helix</keyword>
<keyword evidence="1" id="KW-0472">Membrane</keyword>
<comment type="caution">
    <text evidence="2">The sequence shown here is derived from an EMBL/GenBank/DDBJ whole genome shotgun (WGS) entry which is preliminary data.</text>
</comment>
<organism evidence="2 3">
    <name type="scientific">Oharaeibacter diazotrophicus</name>
    <dbReference type="NCBI Taxonomy" id="1920512"/>
    <lineage>
        <taxon>Bacteria</taxon>
        <taxon>Pseudomonadati</taxon>
        <taxon>Pseudomonadota</taxon>
        <taxon>Alphaproteobacteria</taxon>
        <taxon>Hyphomicrobiales</taxon>
        <taxon>Pleomorphomonadaceae</taxon>
        <taxon>Oharaeibacter</taxon>
    </lineage>
</organism>
<evidence type="ECO:0000256" key="1">
    <source>
        <dbReference type="SAM" id="Phobius"/>
    </source>
</evidence>
<accession>A0A4R6RJY9</accession>
<dbReference type="AlphaFoldDB" id="A0A4R6RJY9"/>
<keyword evidence="1" id="KW-0812">Transmembrane</keyword>
<name>A0A4R6RJY9_9HYPH</name>
<gene>
    <name evidence="2" type="ORF">EDD54_0095</name>
</gene>
<feature type="transmembrane region" description="Helical" evidence="1">
    <location>
        <begin position="284"/>
        <end position="306"/>
    </location>
</feature>
<dbReference type="SUPFAM" id="SSF53300">
    <property type="entry name" value="vWA-like"/>
    <property type="match status" value="1"/>
</dbReference>
<dbReference type="Gene3D" id="3.40.50.410">
    <property type="entry name" value="von Willebrand factor, type A domain"/>
    <property type="match status" value="1"/>
</dbReference>
<dbReference type="RefSeq" id="WP_245515603.1">
    <property type="nucleotide sequence ID" value="NZ_BSPM01000008.1"/>
</dbReference>
<reference evidence="2 3" key="1">
    <citation type="submission" date="2019-03" db="EMBL/GenBank/DDBJ databases">
        <title>Genomic Encyclopedia of Type Strains, Phase IV (KMG-IV): sequencing the most valuable type-strain genomes for metagenomic binning, comparative biology and taxonomic classification.</title>
        <authorList>
            <person name="Goeker M."/>
        </authorList>
    </citation>
    <scope>NUCLEOTIDE SEQUENCE [LARGE SCALE GENOMIC DNA]</scope>
    <source>
        <strain evidence="2 3">DSM 102969</strain>
    </source>
</reference>